<comment type="caution">
    <text evidence="7">The sequence shown here is derived from an EMBL/GenBank/DDBJ whole genome shotgun (WGS) entry which is preliminary data.</text>
</comment>
<dbReference type="SUPFAM" id="SSF55031">
    <property type="entry name" value="Bacterial exopeptidase dimerisation domain"/>
    <property type="match status" value="1"/>
</dbReference>
<gene>
    <name evidence="7" type="ORF">IAC32_00235</name>
</gene>
<name>A0A9D9EE93_9BACT</name>
<proteinExistence type="predicted"/>
<dbReference type="GO" id="GO:0008777">
    <property type="term" value="F:acetylornithine deacetylase activity"/>
    <property type="evidence" value="ECO:0007669"/>
    <property type="project" value="TreeGrafter"/>
</dbReference>
<evidence type="ECO:0000256" key="3">
    <source>
        <dbReference type="ARBA" id="ARBA00022801"/>
    </source>
</evidence>
<organism evidence="7 8">
    <name type="scientific">Candidatus Enterocola intestinipullorum</name>
    <dbReference type="NCBI Taxonomy" id="2840783"/>
    <lineage>
        <taxon>Bacteria</taxon>
        <taxon>Pseudomonadati</taxon>
        <taxon>Bacteroidota</taxon>
        <taxon>Bacteroidia</taxon>
        <taxon>Bacteroidales</taxon>
        <taxon>Candidatus Enterocola</taxon>
    </lineage>
</organism>
<dbReference type="Gene3D" id="3.40.630.10">
    <property type="entry name" value="Zn peptidases"/>
    <property type="match status" value="1"/>
</dbReference>
<sequence length="351" mass="38459">MDPVKLLKQLVSIPSLSRDEDAKATFLCRFLEEEGLSPNRYGNNIWCEAWQHDASKPTIMLNSHIDTVKPSDAWTSNPFEAVEKDGKIQALGANDAHASVVSLLAAFDSLRTRSQAYNLIIAFSCEEEVSGTQGMEALSKILPYVDLAIVGEPTGMDLAVAERGLMVLDCTSGGVSGHAAREEGVNAIYEALPDIQWFRDYRFEKVSPMLGGVKMTVTMINAGRQHNVVPDKCGFVVDIRLNECYTHQQVLDTVRANIKAGAIPRSMRLKPSGIDIGHPFVQRYLQSGIGKIFGSSTMSDQALMPFTSVKIGPGDSARSHTADEYIYVSEIENAVDTYVRLLDGFSLPQVP</sequence>
<dbReference type="InterPro" id="IPR011650">
    <property type="entry name" value="Peptidase_M20_dimer"/>
</dbReference>
<keyword evidence="4" id="KW-0862">Zinc</keyword>
<feature type="domain" description="Peptidase M20 dimerisation" evidence="6">
    <location>
        <begin position="160"/>
        <end position="261"/>
    </location>
</feature>
<dbReference type="InterPro" id="IPR036264">
    <property type="entry name" value="Bact_exopeptidase_dim_dom"/>
</dbReference>
<dbReference type="GO" id="GO:0006526">
    <property type="term" value="P:L-arginine biosynthetic process"/>
    <property type="evidence" value="ECO:0007669"/>
    <property type="project" value="TreeGrafter"/>
</dbReference>
<dbReference type="PANTHER" id="PTHR43808:SF31">
    <property type="entry name" value="N-ACETYL-L-CITRULLINE DEACETYLASE"/>
    <property type="match status" value="1"/>
</dbReference>
<dbReference type="InterPro" id="IPR050072">
    <property type="entry name" value="Peptidase_M20A"/>
</dbReference>
<evidence type="ECO:0000256" key="4">
    <source>
        <dbReference type="ARBA" id="ARBA00022833"/>
    </source>
</evidence>
<protein>
    <submittedName>
        <fullName evidence="7">M20 family metallo-hydrolase</fullName>
    </submittedName>
</protein>
<dbReference type="Pfam" id="PF01546">
    <property type="entry name" value="Peptidase_M20"/>
    <property type="match status" value="1"/>
</dbReference>
<dbReference type="EMBL" id="JADIMR010000003">
    <property type="protein sequence ID" value="MBO8446164.1"/>
    <property type="molecule type" value="Genomic_DNA"/>
</dbReference>
<dbReference type="InterPro" id="IPR002933">
    <property type="entry name" value="Peptidase_M20"/>
</dbReference>
<reference evidence="7" key="2">
    <citation type="journal article" date="2021" name="PeerJ">
        <title>Extensive microbial diversity within the chicken gut microbiome revealed by metagenomics and culture.</title>
        <authorList>
            <person name="Gilroy R."/>
            <person name="Ravi A."/>
            <person name="Getino M."/>
            <person name="Pursley I."/>
            <person name="Horton D.L."/>
            <person name="Alikhan N.F."/>
            <person name="Baker D."/>
            <person name="Gharbi K."/>
            <person name="Hall N."/>
            <person name="Watson M."/>
            <person name="Adriaenssens E.M."/>
            <person name="Foster-Nyarko E."/>
            <person name="Jarju S."/>
            <person name="Secka A."/>
            <person name="Antonio M."/>
            <person name="Oren A."/>
            <person name="Chaudhuri R.R."/>
            <person name="La Ragione R."/>
            <person name="Hildebrand F."/>
            <person name="Pallen M.J."/>
        </authorList>
    </citation>
    <scope>NUCLEOTIDE SEQUENCE</scope>
    <source>
        <strain evidence="7">D3-1215</strain>
    </source>
</reference>
<comment type="cofactor">
    <cofactor evidence="1">
        <name>Zn(2+)</name>
        <dbReference type="ChEBI" id="CHEBI:29105"/>
    </cofactor>
</comment>
<dbReference type="Pfam" id="PF07687">
    <property type="entry name" value="M20_dimer"/>
    <property type="match status" value="1"/>
</dbReference>
<dbReference type="Gene3D" id="3.30.70.360">
    <property type="match status" value="1"/>
</dbReference>
<dbReference type="SUPFAM" id="SSF53187">
    <property type="entry name" value="Zn-dependent exopeptidases"/>
    <property type="match status" value="1"/>
</dbReference>
<accession>A0A9D9EE93</accession>
<dbReference type="PROSITE" id="PS00758">
    <property type="entry name" value="ARGE_DAPE_CPG2_1"/>
    <property type="match status" value="1"/>
</dbReference>
<evidence type="ECO:0000256" key="5">
    <source>
        <dbReference type="ARBA" id="ARBA00023285"/>
    </source>
</evidence>
<keyword evidence="5" id="KW-0170">Cobalt</keyword>
<evidence type="ECO:0000256" key="2">
    <source>
        <dbReference type="ARBA" id="ARBA00022723"/>
    </source>
</evidence>
<keyword evidence="3" id="KW-0378">Hydrolase</keyword>
<evidence type="ECO:0000256" key="1">
    <source>
        <dbReference type="ARBA" id="ARBA00001947"/>
    </source>
</evidence>
<dbReference type="Proteomes" id="UP000823637">
    <property type="component" value="Unassembled WGS sequence"/>
</dbReference>
<evidence type="ECO:0000313" key="7">
    <source>
        <dbReference type="EMBL" id="MBO8446164.1"/>
    </source>
</evidence>
<dbReference type="GO" id="GO:0046872">
    <property type="term" value="F:metal ion binding"/>
    <property type="evidence" value="ECO:0007669"/>
    <property type="project" value="UniProtKB-KW"/>
</dbReference>
<dbReference type="PANTHER" id="PTHR43808">
    <property type="entry name" value="ACETYLORNITHINE DEACETYLASE"/>
    <property type="match status" value="1"/>
</dbReference>
<evidence type="ECO:0000313" key="8">
    <source>
        <dbReference type="Proteomes" id="UP000823637"/>
    </source>
</evidence>
<keyword evidence="2" id="KW-0479">Metal-binding</keyword>
<dbReference type="InterPro" id="IPR001261">
    <property type="entry name" value="ArgE/DapE_CS"/>
</dbReference>
<dbReference type="CDD" id="cd05651">
    <property type="entry name" value="M20_ArgE_DapE-like"/>
    <property type="match status" value="1"/>
</dbReference>
<evidence type="ECO:0000259" key="6">
    <source>
        <dbReference type="Pfam" id="PF07687"/>
    </source>
</evidence>
<reference evidence="7" key="1">
    <citation type="submission" date="2020-10" db="EMBL/GenBank/DDBJ databases">
        <authorList>
            <person name="Gilroy R."/>
        </authorList>
    </citation>
    <scope>NUCLEOTIDE SEQUENCE</scope>
    <source>
        <strain evidence="7">D3-1215</strain>
    </source>
</reference>
<dbReference type="AlphaFoldDB" id="A0A9D9EE93"/>